<protein>
    <submittedName>
        <fullName evidence="3">Heat shock protein HslJ</fullName>
    </submittedName>
</protein>
<evidence type="ECO:0000259" key="2">
    <source>
        <dbReference type="Pfam" id="PF03724"/>
    </source>
</evidence>
<sequence length="257" mass="26664">MRLALLVALPLLLLTACGTVTSSGSGEGETPDVDGRTFLGTGVTGDRAFVDGSQLRLSFEEGRVRAQAGCNSMFGGYSFEGDTLVAEQLAMTEMGCPQELMDQDTWIAELLSSRPTLALDGDELTVTSGDTVVTLLDRVVADPDRPLEGTEWKVTSLLSGDAVSSVPAGVEASMTFGEDGSLTVSPGCNRGSGTYEKGEGTVTVSAVALTRMFCDGPRGELETAVLEILNAGELTVEIEASQLTLRAGDKGLVLSGG</sequence>
<dbReference type="Pfam" id="PF03724">
    <property type="entry name" value="META"/>
    <property type="match status" value="2"/>
</dbReference>
<feature type="signal peptide" evidence="1">
    <location>
        <begin position="1"/>
        <end position="22"/>
    </location>
</feature>
<dbReference type="EMBL" id="VFPU01000001">
    <property type="protein sequence ID" value="TQM97753.1"/>
    <property type="molecule type" value="Genomic_DNA"/>
</dbReference>
<dbReference type="AlphaFoldDB" id="A0A543KRP9"/>
<feature type="domain" description="DUF306" evidence="2">
    <location>
        <begin position="50"/>
        <end position="132"/>
    </location>
</feature>
<dbReference type="PANTHER" id="PTHR35535:SF1">
    <property type="entry name" value="HEAT SHOCK PROTEIN HSLJ"/>
    <property type="match status" value="1"/>
</dbReference>
<dbReference type="RefSeq" id="WP_141819555.1">
    <property type="nucleotide sequence ID" value="NZ_BAAAIL010000001.1"/>
</dbReference>
<dbReference type="OrthoDB" id="507754at2"/>
<feature type="chain" id="PRO_5039237273" evidence="1">
    <location>
        <begin position="23"/>
        <end position="257"/>
    </location>
</feature>
<dbReference type="Proteomes" id="UP000315133">
    <property type="component" value="Unassembled WGS sequence"/>
</dbReference>
<dbReference type="InterPro" id="IPR053147">
    <property type="entry name" value="Hsp_HslJ-like"/>
</dbReference>
<evidence type="ECO:0000313" key="3">
    <source>
        <dbReference type="EMBL" id="TQM97753.1"/>
    </source>
</evidence>
<evidence type="ECO:0000313" key="4">
    <source>
        <dbReference type="Proteomes" id="UP000315133"/>
    </source>
</evidence>
<gene>
    <name evidence="3" type="ORF">FB476_2678</name>
</gene>
<name>A0A543KRP9_9MICO</name>
<comment type="caution">
    <text evidence="3">The sequence shown here is derived from an EMBL/GenBank/DDBJ whole genome shotgun (WGS) entry which is preliminary data.</text>
</comment>
<evidence type="ECO:0000256" key="1">
    <source>
        <dbReference type="SAM" id="SignalP"/>
    </source>
</evidence>
<dbReference type="PANTHER" id="PTHR35535">
    <property type="entry name" value="HEAT SHOCK PROTEIN HSLJ"/>
    <property type="match status" value="1"/>
</dbReference>
<dbReference type="InterPro" id="IPR005184">
    <property type="entry name" value="DUF306_Meta_HslJ"/>
</dbReference>
<keyword evidence="4" id="KW-1185">Reference proteome</keyword>
<proteinExistence type="predicted"/>
<reference evidence="3 4" key="1">
    <citation type="submission" date="2019-06" db="EMBL/GenBank/DDBJ databases">
        <title>Sequencing the genomes of 1000 actinobacteria strains.</title>
        <authorList>
            <person name="Klenk H.-P."/>
        </authorList>
    </citation>
    <scope>NUCLEOTIDE SEQUENCE [LARGE SCALE GENOMIC DNA]</scope>
    <source>
        <strain evidence="3 4">DSM 12362</strain>
    </source>
</reference>
<organism evidence="3 4">
    <name type="scientific">Ornithinimicrobium humiphilum</name>
    <dbReference type="NCBI Taxonomy" id="125288"/>
    <lineage>
        <taxon>Bacteria</taxon>
        <taxon>Bacillati</taxon>
        <taxon>Actinomycetota</taxon>
        <taxon>Actinomycetes</taxon>
        <taxon>Micrococcales</taxon>
        <taxon>Ornithinimicrobiaceae</taxon>
        <taxon>Ornithinimicrobium</taxon>
    </lineage>
</organism>
<feature type="domain" description="DUF306" evidence="2">
    <location>
        <begin position="145"/>
        <end position="250"/>
    </location>
</feature>
<dbReference type="InterPro" id="IPR038670">
    <property type="entry name" value="HslJ-like_sf"/>
</dbReference>
<keyword evidence="1" id="KW-0732">Signal</keyword>
<keyword evidence="3" id="KW-0346">Stress response</keyword>
<dbReference type="Gene3D" id="2.40.128.270">
    <property type="match status" value="2"/>
</dbReference>
<dbReference type="PROSITE" id="PS51257">
    <property type="entry name" value="PROKAR_LIPOPROTEIN"/>
    <property type="match status" value="1"/>
</dbReference>
<accession>A0A543KRP9</accession>